<dbReference type="GO" id="GO:0003677">
    <property type="term" value="F:DNA binding"/>
    <property type="evidence" value="ECO:0007669"/>
    <property type="project" value="InterPro"/>
</dbReference>
<dbReference type="GO" id="GO:0004521">
    <property type="term" value="F:RNA endonuclease activity"/>
    <property type="evidence" value="ECO:0007669"/>
    <property type="project" value="TreeGrafter"/>
</dbReference>
<organism evidence="3 4">
    <name type="scientific">Streptosporangium subroseum</name>
    <dbReference type="NCBI Taxonomy" id="106412"/>
    <lineage>
        <taxon>Bacteria</taxon>
        <taxon>Bacillati</taxon>
        <taxon>Actinomycetota</taxon>
        <taxon>Actinomycetes</taxon>
        <taxon>Streptosporangiales</taxon>
        <taxon>Streptosporangiaceae</taxon>
        <taxon>Streptosporangium</taxon>
    </lineage>
</organism>
<evidence type="ECO:0000256" key="1">
    <source>
        <dbReference type="ARBA" id="ARBA00007521"/>
    </source>
</evidence>
<dbReference type="GO" id="GO:0016075">
    <property type="term" value="P:rRNA catabolic process"/>
    <property type="evidence" value="ECO:0007669"/>
    <property type="project" value="TreeGrafter"/>
</dbReference>
<dbReference type="EMBL" id="FZOD01000039">
    <property type="protein sequence ID" value="SNT39353.1"/>
    <property type="molecule type" value="Genomic_DNA"/>
</dbReference>
<dbReference type="RefSeq" id="WP_089210838.1">
    <property type="nucleotide sequence ID" value="NZ_FZOD01000039.1"/>
</dbReference>
<dbReference type="AlphaFoldDB" id="A0A239MB54"/>
<reference evidence="3 4" key="1">
    <citation type="submission" date="2017-06" db="EMBL/GenBank/DDBJ databases">
        <authorList>
            <person name="Kim H.J."/>
            <person name="Triplett B.A."/>
        </authorList>
    </citation>
    <scope>NUCLEOTIDE SEQUENCE [LARGE SCALE GENOMIC DNA]</scope>
    <source>
        <strain evidence="3 4">CGMCC 4.2132</strain>
    </source>
</reference>
<dbReference type="Gene3D" id="2.30.30.110">
    <property type="match status" value="1"/>
</dbReference>
<dbReference type="OrthoDB" id="4225032at2"/>
<name>A0A239MB54_9ACTN</name>
<dbReference type="Proteomes" id="UP000198282">
    <property type="component" value="Unassembled WGS sequence"/>
</dbReference>
<proteinExistence type="inferred from homology"/>
<dbReference type="GO" id="GO:0006402">
    <property type="term" value="P:mRNA catabolic process"/>
    <property type="evidence" value="ECO:0007669"/>
    <property type="project" value="TreeGrafter"/>
</dbReference>
<protein>
    <submittedName>
        <fullName evidence="3">mRNA interferase MazF</fullName>
    </submittedName>
</protein>
<accession>A0A239MB54</accession>
<evidence type="ECO:0000313" key="3">
    <source>
        <dbReference type="EMBL" id="SNT39353.1"/>
    </source>
</evidence>
<dbReference type="PANTHER" id="PTHR33988:SF2">
    <property type="entry name" value="ENDORIBONUCLEASE MAZF"/>
    <property type="match status" value="1"/>
</dbReference>
<dbReference type="PANTHER" id="PTHR33988">
    <property type="entry name" value="ENDORIBONUCLEASE MAZF-RELATED"/>
    <property type="match status" value="1"/>
</dbReference>
<evidence type="ECO:0000256" key="2">
    <source>
        <dbReference type="ARBA" id="ARBA00022649"/>
    </source>
</evidence>
<dbReference type="InterPro" id="IPR003477">
    <property type="entry name" value="PemK-like"/>
</dbReference>
<sequence length="106" mass="11733">MRGDVYRLRAPRDAMAHEQRGERFAVILQSDFLTHLSTVLIAPTSASAPAAPFRPEVELLGKQTRIMVEQTMAVAPHRLGDFAGRLDPAELEEIDDALHTVLGMLQ</sequence>
<gene>
    <name evidence="3" type="ORF">SAMN05216276_103920</name>
</gene>
<evidence type="ECO:0000313" key="4">
    <source>
        <dbReference type="Proteomes" id="UP000198282"/>
    </source>
</evidence>
<dbReference type="InterPro" id="IPR011067">
    <property type="entry name" value="Plasmid_toxin/cell-grow_inhib"/>
</dbReference>
<comment type="similarity">
    <text evidence="1">Belongs to the PemK/MazF family.</text>
</comment>
<keyword evidence="2" id="KW-1277">Toxin-antitoxin system</keyword>
<dbReference type="Pfam" id="PF02452">
    <property type="entry name" value="PemK_toxin"/>
    <property type="match status" value="1"/>
</dbReference>
<keyword evidence="4" id="KW-1185">Reference proteome</keyword>
<dbReference type="SUPFAM" id="SSF50118">
    <property type="entry name" value="Cell growth inhibitor/plasmid maintenance toxic component"/>
    <property type="match status" value="1"/>
</dbReference>